<dbReference type="PANTHER" id="PTHR31674:SF25">
    <property type="entry name" value="B3 DOMAIN-CONTAINING TRANSCRIPTION FACTOR VRN1-LIKE"/>
    <property type="match status" value="1"/>
</dbReference>
<dbReference type="AlphaFoldDB" id="A0A8T0GX49"/>
<dbReference type="Gene3D" id="2.40.330.10">
    <property type="entry name" value="DNA-binding pseudobarrel domain"/>
    <property type="match status" value="2"/>
</dbReference>
<reference evidence="5" key="1">
    <citation type="submission" date="2020-06" db="EMBL/GenBank/DDBJ databases">
        <title>WGS assembly of Ceratodon purpureus strain R40.</title>
        <authorList>
            <person name="Carey S.B."/>
            <person name="Jenkins J."/>
            <person name="Shu S."/>
            <person name="Lovell J.T."/>
            <person name="Sreedasyam A."/>
            <person name="Maumus F."/>
            <person name="Tiley G.P."/>
            <person name="Fernandez-Pozo N."/>
            <person name="Barry K."/>
            <person name="Chen C."/>
            <person name="Wang M."/>
            <person name="Lipzen A."/>
            <person name="Daum C."/>
            <person name="Saski C.A."/>
            <person name="Payton A.C."/>
            <person name="Mcbreen J.C."/>
            <person name="Conrad R.E."/>
            <person name="Kollar L.M."/>
            <person name="Olsson S."/>
            <person name="Huttunen S."/>
            <person name="Landis J.B."/>
            <person name="Wickett N.J."/>
            <person name="Johnson M.G."/>
            <person name="Rensing S.A."/>
            <person name="Grimwood J."/>
            <person name="Schmutz J."/>
            <person name="Mcdaniel S.F."/>
        </authorList>
    </citation>
    <scope>NUCLEOTIDE SEQUENCE</scope>
    <source>
        <strain evidence="5">R40</strain>
    </source>
</reference>
<protein>
    <recommendedName>
        <fullName evidence="7">TF-B3 domain-containing protein</fullName>
    </recommendedName>
</protein>
<evidence type="ECO:0000256" key="4">
    <source>
        <dbReference type="ARBA" id="ARBA00023242"/>
    </source>
</evidence>
<evidence type="ECO:0008006" key="7">
    <source>
        <dbReference type="Google" id="ProtNLM"/>
    </source>
</evidence>
<dbReference type="GO" id="GO:0003677">
    <property type="term" value="F:DNA binding"/>
    <property type="evidence" value="ECO:0007669"/>
    <property type="project" value="UniProtKB-KW"/>
</dbReference>
<keyword evidence="3" id="KW-0804">Transcription</keyword>
<dbReference type="Proteomes" id="UP000822688">
    <property type="component" value="Chromosome 9"/>
</dbReference>
<evidence type="ECO:0000256" key="3">
    <source>
        <dbReference type="ARBA" id="ARBA00023163"/>
    </source>
</evidence>
<dbReference type="InterPro" id="IPR015300">
    <property type="entry name" value="DNA-bd_pseudobarrel_sf"/>
</dbReference>
<gene>
    <name evidence="5" type="ORF">KC19_9G176100</name>
</gene>
<sequence>MSASADRISSLCQCPSSSPTIRLLHKQGRASTDIPVISLPAIARLHPLSVQSDLVPSHLCRLLCRAPSTMSGNLEKLILEDLDEAAAKYFTIRIAAKNRPTRLEVPADFTEATGWPRVAQCFVLTSSRSRTEWPLHMTQLSSSTCVGTAISDSAGWLNFMEHMPVSVGDILCFEIVDERTLVASIAYHRGRPPQIAVEKPQEVNVNAPHFRKKLRASHTRPHKSARLDIPTSFWRSVGAAKFDGSLLTLSGPVREHVVKSGMCVTAKQTFCFFGMGWSDFIAMNDLKIGDTLLFTQVTECRYEVKKE</sequence>
<evidence type="ECO:0000256" key="2">
    <source>
        <dbReference type="ARBA" id="ARBA00023125"/>
    </source>
</evidence>
<dbReference type="InterPro" id="IPR003340">
    <property type="entry name" value="B3_DNA-bd"/>
</dbReference>
<name>A0A8T0GX49_CERPU</name>
<keyword evidence="1" id="KW-0805">Transcription regulation</keyword>
<dbReference type="EMBL" id="CM026430">
    <property type="protein sequence ID" value="KAG0562849.1"/>
    <property type="molecule type" value="Genomic_DNA"/>
</dbReference>
<proteinExistence type="predicted"/>
<dbReference type="SUPFAM" id="SSF101936">
    <property type="entry name" value="DNA-binding pseudobarrel domain"/>
    <property type="match status" value="2"/>
</dbReference>
<accession>A0A8T0GX49</accession>
<keyword evidence="4" id="KW-0539">Nucleus</keyword>
<dbReference type="InterPro" id="IPR039218">
    <property type="entry name" value="REM_fam"/>
</dbReference>
<keyword evidence="2" id="KW-0238">DNA-binding</keyword>
<evidence type="ECO:0000256" key="1">
    <source>
        <dbReference type="ARBA" id="ARBA00023015"/>
    </source>
</evidence>
<dbReference type="PANTHER" id="PTHR31674">
    <property type="entry name" value="B3 DOMAIN-CONTAINING PROTEIN REM-LIKE 3-RELATED"/>
    <property type="match status" value="1"/>
</dbReference>
<evidence type="ECO:0000313" key="6">
    <source>
        <dbReference type="Proteomes" id="UP000822688"/>
    </source>
</evidence>
<organism evidence="5 6">
    <name type="scientific">Ceratodon purpureus</name>
    <name type="common">Fire moss</name>
    <name type="synonym">Dicranum purpureum</name>
    <dbReference type="NCBI Taxonomy" id="3225"/>
    <lineage>
        <taxon>Eukaryota</taxon>
        <taxon>Viridiplantae</taxon>
        <taxon>Streptophyta</taxon>
        <taxon>Embryophyta</taxon>
        <taxon>Bryophyta</taxon>
        <taxon>Bryophytina</taxon>
        <taxon>Bryopsida</taxon>
        <taxon>Dicranidae</taxon>
        <taxon>Pseudoditrichales</taxon>
        <taxon>Ditrichaceae</taxon>
        <taxon>Ceratodon</taxon>
    </lineage>
</organism>
<dbReference type="CDD" id="cd10017">
    <property type="entry name" value="B3_DNA"/>
    <property type="match status" value="1"/>
</dbReference>
<keyword evidence="6" id="KW-1185">Reference proteome</keyword>
<comment type="caution">
    <text evidence="5">The sequence shown here is derived from an EMBL/GenBank/DDBJ whole genome shotgun (WGS) entry which is preliminary data.</text>
</comment>
<evidence type="ECO:0000313" key="5">
    <source>
        <dbReference type="EMBL" id="KAG0562849.1"/>
    </source>
</evidence>